<dbReference type="Pfam" id="PF24379">
    <property type="entry name" value="DUF7535"/>
    <property type="match status" value="1"/>
</dbReference>
<dbReference type="GeneID" id="56039701"/>
<accession>A0A7D5QCK3</accession>
<dbReference type="EMBL" id="CP058579">
    <property type="protein sequence ID" value="QLG63797.1"/>
    <property type="molecule type" value="Genomic_DNA"/>
</dbReference>
<organism evidence="2 3">
    <name type="scientific">Halorarum salinum</name>
    <dbReference type="NCBI Taxonomy" id="2743089"/>
    <lineage>
        <taxon>Archaea</taxon>
        <taxon>Methanobacteriati</taxon>
        <taxon>Methanobacteriota</taxon>
        <taxon>Stenosarchaea group</taxon>
        <taxon>Halobacteria</taxon>
        <taxon>Halobacteriales</taxon>
        <taxon>Haloferacaceae</taxon>
        <taxon>Halorarum</taxon>
    </lineage>
</organism>
<proteinExistence type="predicted"/>
<keyword evidence="1" id="KW-0812">Transmembrane</keyword>
<dbReference type="AlphaFoldDB" id="A0A7D5QCK3"/>
<reference evidence="2 3" key="1">
    <citation type="submission" date="2020-06" db="EMBL/GenBank/DDBJ databases">
        <title>NJ-3-1, isolated from saline soil.</title>
        <authorList>
            <person name="Cui H.L."/>
            <person name="Shi X."/>
        </authorList>
    </citation>
    <scope>NUCLEOTIDE SEQUENCE [LARGE SCALE GENOMIC DNA]</scope>
    <source>
        <strain evidence="2 3">NJ-3-1</strain>
    </source>
</reference>
<sequence>MSESAESDEPGVLKRTYRTVTPGYRGREDVEMNAIGWGILLGLVLILIPLLPFIVIVWFVGKVLEAVTPSGE</sequence>
<evidence type="ECO:0000313" key="3">
    <source>
        <dbReference type="Proteomes" id="UP000509626"/>
    </source>
</evidence>
<dbReference type="KEGG" id="halu:HUG12_19540"/>
<protein>
    <submittedName>
        <fullName evidence="2">Uncharacterized protein</fullName>
    </submittedName>
</protein>
<dbReference type="OrthoDB" id="214423at2157"/>
<dbReference type="InterPro" id="IPR055957">
    <property type="entry name" value="DUF7535"/>
</dbReference>
<evidence type="ECO:0000256" key="1">
    <source>
        <dbReference type="SAM" id="Phobius"/>
    </source>
</evidence>
<keyword evidence="1" id="KW-1133">Transmembrane helix</keyword>
<name>A0A7D5QCK3_9EURY</name>
<evidence type="ECO:0000313" key="2">
    <source>
        <dbReference type="EMBL" id="QLG63797.1"/>
    </source>
</evidence>
<dbReference type="Proteomes" id="UP000509626">
    <property type="component" value="Chromosome"/>
</dbReference>
<keyword evidence="3" id="KW-1185">Reference proteome</keyword>
<dbReference type="RefSeq" id="WP_179270381.1">
    <property type="nucleotide sequence ID" value="NZ_CP058579.1"/>
</dbReference>
<keyword evidence="1" id="KW-0472">Membrane</keyword>
<gene>
    <name evidence="2" type="ORF">HUG12_19540</name>
</gene>
<feature type="transmembrane region" description="Helical" evidence="1">
    <location>
        <begin position="34"/>
        <end position="60"/>
    </location>
</feature>